<reference evidence="4 5" key="1">
    <citation type="submission" date="2016-10" db="EMBL/GenBank/DDBJ databases">
        <authorList>
            <person name="de Groot N.N."/>
        </authorList>
    </citation>
    <scope>NUCLEOTIDE SEQUENCE [LARGE SCALE GENOMIC DNA]</scope>
    <source>
        <strain evidence="4 5">DSM 40306</strain>
    </source>
</reference>
<dbReference type="InterPro" id="IPR037143">
    <property type="entry name" value="4-PPantetheinyl_Trfase_dom_sf"/>
</dbReference>
<accession>A0A1H5DJD1</accession>
<dbReference type="GO" id="GO:0008897">
    <property type="term" value="F:holo-[acyl-carrier-protein] synthase activity"/>
    <property type="evidence" value="ECO:0007669"/>
    <property type="project" value="InterPro"/>
</dbReference>
<dbReference type="PANTHER" id="PTHR12215">
    <property type="entry name" value="PHOSPHOPANTETHEINE TRANSFERASE"/>
    <property type="match status" value="1"/>
</dbReference>
<dbReference type="Pfam" id="PF01648">
    <property type="entry name" value="ACPS"/>
    <property type="match status" value="1"/>
</dbReference>
<dbReference type="InterPro" id="IPR050559">
    <property type="entry name" value="P-Pant_transferase_sf"/>
</dbReference>
<dbReference type="Gene3D" id="3.90.470.20">
    <property type="entry name" value="4'-phosphopantetheinyl transferase domain"/>
    <property type="match status" value="1"/>
</dbReference>
<dbReference type="GO" id="GO:0005829">
    <property type="term" value="C:cytosol"/>
    <property type="evidence" value="ECO:0007669"/>
    <property type="project" value="TreeGrafter"/>
</dbReference>
<protein>
    <submittedName>
        <fullName evidence="4">4'-phosphopantetheinyl transferase</fullName>
    </submittedName>
</protein>
<dbReference type="SUPFAM" id="SSF56214">
    <property type="entry name" value="4'-phosphopantetheinyl transferase"/>
    <property type="match status" value="2"/>
</dbReference>
<evidence type="ECO:0000259" key="3">
    <source>
        <dbReference type="Pfam" id="PF01648"/>
    </source>
</evidence>
<feature type="domain" description="4'-phosphopantetheinyl transferase" evidence="3">
    <location>
        <begin position="125"/>
        <end position="231"/>
    </location>
</feature>
<sequence length="254" mass="26505">MPVPADAAPRPVHPARTQVWWWGLPERVDPADAALLGPAEEARLRRFGSERAAASFARSRAAARRALGALLGVPAAEVVLGRAECPGCGDLGHGPPRLVHPAVPLAVSLSRTAGRGLLAVRAGTRVGVDVEAVRAVRGEALARTALTPDERAAVLRVPPGPGRDRMLLRAWTRKEAVVKAVGTGLTGAPNRLETQVARPGPVVVAHRHGAADTVWSVADLELGEGYVAAVATEGTAGDPAVDIHPRTHRDEDPS</sequence>
<evidence type="ECO:0000313" key="4">
    <source>
        <dbReference type="EMBL" id="SED78927.1"/>
    </source>
</evidence>
<dbReference type="GO" id="GO:0019878">
    <property type="term" value="P:lysine biosynthetic process via aminoadipic acid"/>
    <property type="evidence" value="ECO:0007669"/>
    <property type="project" value="TreeGrafter"/>
</dbReference>
<dbReference type="GO" id="GO:0000287">
    <property type="term" value="F:magnesium ion binding"/>
    <property type="evidence" value="ECO:0007669"/>
    <property type="project" value="InterPro"/>
</dbReference>
<proteinExistence type="inferred from homology"/>
<evidence type="ECO:0000256" key="1">
    <source>
        <dbReference type="ARBA" id="ARBA00010990"/>
    </source>
</evidence>
<dbReference type="Proteomes" id="UP000182375">
    <property type="component" value="Unassembled WGS sequence"/>
</dbReference>
<name>A0A1H5DJD1_9ACTN</name>
<dbReference type="RefSeq" id="WP_070021909.1">
    <property type="nucleotide sequence ID" value="NZ_FNTD01000004.1"/>
</dbReference>
<dbReference type="EMBL" id="FNTD01000004">
    <property type="protein sequence ID" value="SED78927.1"/>
    <property type="molecule type" value="Genomic_DNA"/>
</dbReference>
<gene>
    <name evidence="4" type="ORF">SAMN04490357_5839</name>
</gene>
<dbReference type="STRING" id="67331.SAMN04490357_5839"/>
<comment type="similarity">
    <text evidence="1">Belongs to the P-Pant transferase superfamily. Gsp/Sfp/HetI/AcpT family.</text>
</comment>
<dbReference type="PANTHER" id="PTHR12215:SF10">
    <property type="entry name" value="L-AMINOADIPATE-SEMIALDEHYDE DEHYDROGENASE-PHOSPHOPANTETHEINYL TRANSFERASE"/>
    <property type="match status" value="1"/>
</dbReference>
<dbReference type="GeneID" id="95514901"/>
<dbReference type="InterPro" id="IPR008278">
    <property type="entry name" value="4-PPantetheinyl_Trfase_dom"/>
</dbReference>
<organism evidence="4 5">
    <name type="scientific">Streptomyces misionensis</name>
    <dbReference type="NCBI Taxonomy" id="67331"/>
    <lineage>
        <taxon>Bacteria</taxon>
        <taxon>Bacillati</taxon>
        <taxon>Actinomycetota</taxon>
        <taxon>Actinomycetes</taxon>
        <taxon>Kitasatosporales</taxon>
        <taxon>Streptomycetaceae</taxon>
        <taxon>Streptomyces</taxon>
    </lineage>
</organism>
<keyword evidence="2 4" id="KW-0808">Transferase</keyword>
<dbReference type="AlphaFoldDB" id="A0A1H5DJD1"/>
<evidence type="ECO:0000313" key="5">
    <source>
        <dbReference type="Proteomes" id="UP000182375"/>
    </source>
</evidence>
<evidence type="ECO:0000256" key="2">
    <source>
        <dbReference type="ARBA" id="ARBA00022679"/>
    </source>
</evidence>